<reference evidence="1" key="1">
    <citation type="journal article" date="2017" name="Nature">
        <title>The sunflower genome provides insights into oil metabolism, flowering and Asterid evolution.</title>
        <authorList>
            <person name="Badouin H."/>
            <person name="Gouzy J."/>
            <person name="Grassa C.J."/>
            <person name="Murat F."/>
            <person name="Staton S.E."/>
            <person name="Cottret L."/>
            <person name="Lelandais-Briere C."/>
            <person name="Owens G.L."/>
            <person name="Carrere S."/>
            <person name="Mayjonade B."/>
            <person name="Legrand L."/>
            <person name="Gill N."/>
            <person name="Kane N.C."/>
            <person name="Bowers J.E."/>
            <person name="Hubner S."/>
            <person name="Bellec A."/>
            <person name="Berard A."/>
            <person name="Berges H."/>
            <person name="Blanchet N."/>
            <person name="Boniface M.C."/>
            <person name="Brunel D."/>
            <person name="Catrice O."/>
            <person name="Chaidir N."/>
            <person name="Claudel C."/>
            <person name="Donnadieu C."/>
            <person name="Faraut T."/>
            <person name="Fievet G."/>
            <person name="Helmstetter N."/>
            <person name="King M."/>
            <person name="Knapp S.J."/>
            <person name="Lai Z."/>
            <person name="Le Paslier M.C."/>
            <person name="Lippi Y."/>
            <person name="Lorenzon L."/>
            <person name="Mandel J.R."/>
            <person name="Marage G."/>
            <person name="Marchand G."/>
            <person name="Marquand E."/>
            <person name="Bret-Mestries E."/>
            <person name="Morien E."/>
            <person name="Nambeesan S."/>
            <person name="Nguyen T."/>
            <person name="Pegot-Espagnet P."/>
            <person name="Pouilly N."/>
            <person name="Raftis F."/>
            <person name="Sallet E."/>
            <person name="Schiex T."/>
            <person name="Thomas J."/>
            <person name="Vandecasteele C."/>
            <person name="Vares D."/>
            <person name="Vear F."/>
            <person name="Vautrin S."/>
            <person name="Crespi M."/>
            <person name="Mangin B."/>
            <person name="Burke J.M."/>
            <person name="Salse J."/>
            <person name="Munos S."/>
            <person name="Vincourt P."/>
            <person name="Rieseberg L.H."/>
            <person name="Langlade N.B."/>
        </authorList>
    </citation>
    <scope>NUCLEOTIDE SEQUENCE</scope>
    <source>
        <tissue evidence="1">Leaves</tissue>
    </source>
</reference>
<dbReference type="Gramene" id="mRNA:HanXRQr2_Chr02g0072001">
    <property type="protein sequence ID" value="CDS:HanXRQr2_Chr02g0072001.1"/>
    <property type="gene ID" value="HanXRQr2_Chr02g0072001"/>
</dbReference>
<gene>
    <name evidence="1" type="ORF">HanXRQr2_Chr02g0072001</name>
</gene>
<evidence type="ECO:0000313" key="1">
    <source>
        <dbReference type="EMBL" id="KAF5818947.1"/>
    </source>
</evidence>
<name>A0A9K3NZD2_HELAN</name>
<protein>
    <submittedName>
        <fullName evidence="1">Uncharacterized protein</fullName>
    </submittedName>
</protein>
<organism evidence="1 2">
    <name type="scientific">Helianthus annuus</name>
    <name type="common">Common sunflower</name>
    <dbReference type="NCBI Taxonomy" id="4232"/>
    <lineage>
        <taxon>Eukaryota</taxon>
        <taxon>Viridiplantae</taxon>
        <taxon>Streptophyta</taxon>
        <taxon>Embryophyta</taxon>
        <taxon>Tracheophyta</taxon>
        <taxon>Spermatophyta</taxon>
        <taxon>Magnoliopsida</taxon>
        <taxon>eudicotyledons</taxon>
        <taxon>Gunneridae</taxon>
        <taxon>Pentapetalae</taxon>
        <taxon>asterids</taxon>
        <taxon>campanulids</taxon>
        <taxon>Asterales</taxon>
        <taxon>Asteraceae</taxon>
        <taxon>Asteroideae</taxon>
        <taxon>Heliantheae alliance</taxon>
        <taxon>Heliantheae</taxon>
        <taxon>Helianthus</taxon>
    </lineage>
</organism>
<dbReference type="AlphaFoldDB" id="A0A9K3NZD2"/>
<reference evidence="1" key="2">
    <citation type="submission" date="2020-06" db="EMBL/GenBank/DDBJ databases">
        <title>Helianthus annuus Genome sequencing and assembly Release 2.</title>
        <authorList>
            <person name="Gouzy J."/>
            <person name="Langlade N."/>
            <person name="Munos S."/>
        </authorList>
    </citation>
    <scope>NUCLEOTIDE SEQUENCE</scope>
    <source>
        <tissue evidence="1">Leaves</tissue>
    </source>
</reference>
<sequence length="52" mass="5958">MIGLRFGTPKFVLGKWKTARVNDNFVWGMFVLKYGGKTRNSRVISGSQRPVR</sequence>
<keyword evidence="2" id="KW-1185">Reference proteome</keyword>
<dbReference type="EMBL" id="MNCJ02000317">
    <property type="protein sequence ID" value="KAF5818947.1"/>
    <property type="molecule type" value="Genomic_DNA"/>
</dbReference>
<proteinExistence type="predicted"/>
<comment type="caution">
    <text evidence="1">The sequence shown here is derived from an EMBL/GenBank/DDBJ whole genome shotgun (WGS) entry which is preliminary data.</text>
</comment>
<dbReference type="Proteomes" id="UP000215914">
    <property type="component" value="Unassembled WGS sequence"/>
</dbReference>
<accession>A0A9K3NZD2</accession>
<evidence type="ECO:0000313" key="2">
    <source>
        <dbReference type="Proteomes" id="UP000215914"/>
    </source>
</evidence>